<keyword evidence="2" id="KW-0328">Glycosyltransferase</keyword>
<dbReference type="PANTHER" id="PTHR48050:SF13">
    <property type="entry name" value="STEROL 3-BETA-GLUCOSYLTRANSFERASE UGT80A2"/>
    <property type="match status" value="1"/>
</dbReference>
<dbReference type="GO" id="GO:0016740">
    <property type="term" value="F:transferase activity"/>
    <property type="evidence" value="ECO:0007669"/>
    <property type="project" value="UniProtKB-KW"/>
</dbReference>
<dbReference type="InterPro" id="IPR048284">
    <property type="entry name" value="EryCIII-like_N"/>
</dbReference>
<evidence type="ECO:0000256" key="2">
    <source>
        <dbReference type="ARBA" id="ARBA00022676"/>
    </source>
</evidence>
<dbReference type="PANTHER" id="PTHR48050">
    <property type="entry name" value="STEROL 3-BETA-GLUCOSYLTRANSFERASE"/>
    <property type="match status" value="1"/>
</dbReference>
<dbReference type="Gene3D" id="3.40.50.2000">
    <property type="entry name" value="Glycogen Phosphorylase B"/>
    <property type="match status" value="2"/>
</dbReference>
<evidence type="ECO:0000313" key="6">
    <source>
        <dbReference type="EMBL" id="GIG91893.1"/>
    </source>
</evidence>
<reference evidence="6 7" key="1">
    <citation type="submission" date="2021-01" db="EMBL/GenBank/DDBJ databases">
        <title>Whole genome shotgun sequence of Plantactinospora endophytica NBRC 110450.</title>
        <authorList>
            <person name="Komaki H."/>
            <person name="Tamura T."/>
        </authorList>
    </citation>
    <scope>NUCLEOTIDE SEQUENCE [LARGE SCALE GENOMIC DNA]</scope>
    <source>
        <strain evidence="6 7">NBRC 110450</strain>
    </source>
</reference>
<evidence type="ECO:0000259" key="4">
    <source>
        <dbReference type="Pfam" id="PF06722"/>
    </source>
</evidence>
<dbReference type="EMBL" id="BONW01000041">
    <property type="protein sequence ID" value="GIG91893.1"/>
    <property type="molecule type" value="Genomic_DNA"/>
</dbReference>
<dbReference type="Pfam" id="PF21036">
    <property type="entry name" value="EryCIII-like_N"/>
    <property type="match status" value="1"/>
</dbReference>
<feature type="domain" description="Erythromycin biosynthesis protein CIII-like N-terminal" evidence="5">
    <location>
        <begin position="23"/>
        <end position="216"/>
    </location>
</feature>
<gene>
    <name evidence="6" type="primary">iroB</name>
    <name evidence="6" type="ORF">Pen02_68290</name>
</gene>
<keyword evidence="3 6" id="KW-0808">Transferase</keyword>
<dbReference type="CDD" id="cd03784">
    <property type="entry name" value="GT1_Gtf-like"/>
    <property type="match status" value="1"/>
</dbReference>
<evidence type="ECO:0000256" key="3">
    <source>
        <dbReference type="ARBA" id="ARBA00022679"/>
    </source>
</evidence>
<evidence type="ECO:0000313" key="7">
    <source>
        <dbReference type="Proteomes" id="UP000646749"/>
    </source>
</evidence>
<feature type="domain" description="Erythromycin biosynthesis protein CIII-like C-terminal" evidence="4">
    <location>
        <begin position="232"/>
        <end position="370"/>
    </location>
</feature>
<dbReference type="Proteomes" id="UP000646749">
    <property type="component" value="Unassembled WGS sequence"/>
</dbReference>
<dbReference type="RefSeq" id="WP_203870261.1">
    <property type="nucleotide sequence ID" value="NZ_BONW01000041.1"/>
</dbReference>
<organism evidence="6 7">
    <name type="scientific">Plantactinospora endophytica</name>
    <dbReference type="NCBI Taxonomy" id="673535"/>
    <lineage>
        <taxon>Bacteria</taxon>
        <taxon>Bacillati</taxon>
        <taxon>Actinomycetota</taxon>
        <taxon>Actinomycetes</taxon>
        <taxon>Micromonosporales</taxon>
        <taxon>Micromonosporaceae</taxon>
        <taxon>Plantactinospora</taxon>
    </lineage>
</organism>
<name>A0ABQ4EAY6_9ACTN</name>
<evidence type="ECO:0000256" key="1">
    <source>
        <dbReference type="ARBA" id="ARBA00006962"/>
    </source>
</evidence>
<sequence>MRVIFASAPLLGHAFPMVPLAEALRDAGHQVLFATGGDGLAVGRTGLPVEDIAPGFRFDRIARRTMLRHPLVARAELAGRGGTRGVALLFGAANEQMTDGLVSLADRWQPDLVVYEPLAVAGALAAARRAVPAVLHENSLFDGAELVRVTAARLVRAQQRSGIGSLRPSAATLTIAPPSVVGARAGWPLRGVPPTGVGELPDWLREPGARPRILVSRSTVPGPGGGALMSAVVRAAAGVDAEFVLVRPDRRVLRQGPLPENVRTVDWIPINAALPHCAGVVHHGGAGSVLGALAAGVPQLVVPGPGDRRHNAELVATRGAGLAVPERAITAAELHRLVTDPAVASAATEVHQEMAAMPSPADLVPRLEALLP</sequence>
<dbReference type="InterPro" id="IPR002213">
    <property type="entry name" value="UDP_glucos_trans"/>
</dbReference>
<dbReference type="SUPFAM" id="SSF53756">
    <property type="entry name" value="UDP-Glycosyltransferase/glycogen phosphorylase"/>
    <property type="match status" value="1"/>
</dbReference>
<keyword evidence="7" id="KW-1185">Reference proteome</keyword>
<comment type="similarity">
    <text evidence="1">Belongs to the glycosyltransferase 28 family.</text>
</comment>
<evidence type="ECO:0000259" key="5">
    <source>
        <dbReference type="Pfam" id="PF21036"/>
    </source>
</evidence>
<dbReference type="Pfam" id="PF06722">
    <property type="entry name" value="EryCIII-like_C"/>
    <property type="match status" value="1"/>
</dbReference>
<accession>A0ABQ4EAY6</accession>
<proteinExistence type="inferred from homology"/>
<dbReference type="InterPro" id="IPR050426">
    <property type="entry name" value="Glycosyltransferase_28"/>
</dbReference>
<protein>
    <submittedName>
        <fullName evidence="6">Glycosyl transferase</fullName>
    </submittedName>
</protein>
<comment type="caution">
    <text evidence="6">The sequence shown here is derived from an EMBL/GenBank/DDBJ whole genome shotgun (WGS) entry which is preliminary data.</text>
</comment>
<dbReference type="InterPro" id="IPR010610">
    <property type="entry name" value="EryCIII-like_C"/>
</dbReference>